<dbReference type="Proteomes" id="UP000539350">
    <property type="component" value="Unassembled WGS sequence"/>
</dbReference>
<organism evidence="1 2">
    <name type="scientific">Sediminihaliea albiluteola</name>
    <dbReference type="NCBI Taxonomy" id="2758564"/>
    <lineage>
        <taxon>Bacteria</taxon>
        <taxon>Pseudomonadati</taxon>
        <taxon>Pseudomonadota</taxon>
        <taxon>Gammaproteobacteria</taxon>
        <taxon>Cellvibrionales</taxon>
        <taxon>Halieaceae</taxon>
        <taxon>Sediminihaliea</taxon>
    </lineage>
</organism>
<keyword evidence="2" id="KW-1185">Reference proteome</keyword>
<protein>
    <recommendedName>
        <fullName evidence="3">Fis family transcriptional regulator</fullName>
    </recommendedName>
</protein>
<name>A0A7W2YJF3_9GAMM</name>
<sequence>MKKTDKKIDKALIKVLTEVCEIAQQQHPGFEWLTHFADYRNFPHSLSIVCIYNTNEQLITTNVDEVITLINDKLLSISIKLTDLRRHVRFDSEENCRNENDGNWNERFRRTAVLH</sequence>
<comment type="caution">
    <text evidence="1">The sequence shown here is derived from an EMBL/GenBank/DDBJ whole genome shotgun (WGS) entry which is preliminary data.</text>
</comment>
<reference evidence="1 2" key="1">
    <citation type="submission" date="2020-07" db="EMBL/GenBank/DDBJ databases">
        <title>Halieaceae bacterium, F7430, whole genome shotgun sequencing project.</title>
        <authorList>
            <person name="Jiang S."/>
            <person name="Liu Z.W."/>
            <person name="Du Z.J."/>
        </authorList>
    </citation>
    <scope>NUCLEOTIDE SEQUENCE [LARGE SCALE GENOMIC DNA]</scope>
    <source>
        <strain evidence="1 2">F7430</strain>
    </source>
</reference>
<evidence type="ECO:0000313" key="1">
    <source>
        <dbReference type="EMBL" id="MBA6413032.1"/>
    </source>
</evidence>
<gene>
    <name evidence="1" type="ORF">H2508_07905</name>
</gene>
<proteinExistence type="predicted"/>
<dbReference type="RefSeq" id="WP_182171561.1">
    <property type="nucleotide sequence ID" value="NZ_JACFXU010000014.1"/>
</dbReference>
<evidence type="ECO:0008006" key="3">
    <source>
        <dbReference type="Google" id="ProtNLM"/>
    </source>
</evidence>
<dbReference type="EMBL" id="JACFXU010000014">
    <property type="protein sequence ID" value="MBA6413032.1"/>
    <property type="molecule type" value="Genomic_DNA"/>
</dbReference>
<evidence type="ECO:0000313" key="2">
    <source>
        <dbReference type="Proteomes" id="UP000539350"/>
    </source>
</evidence>
<accession>A0A7W2YJF3</accession>
<dbReference type="AlphaFoldDB" id="A0A7W2YJF3"/>